<dbReference type="AlphaFoldDB" id="A0A198GBR0"/>
<evidence type="ECO:0000313" key="2">
    <source>
        <dbReference type="Proteomes" id="UP000094023"/>
    </source>
</evidence>
<name>A0A198GBR0_9GAMM</name>
<dbReference type="OrthoDB" id="6434044at2"/>
<evidence type="ECO:0000313" key="1">
    <source>
        <dbReference type="EMBL" id="OAT34867.1"/>
    </source>
</evidence>
<comment type="caution">
    <text evidence="1">The sequence shown here is derived from an EMBL/GenBank/DDBJ whole genome shotgun (WGS) entry which is preliminary data.</text>
</comment>
<keyword evidence="2" id="KW-1185">Reference proteome</keyword>
<dbReference type="PATRIC" id="fig|1354337.4.peg.845"/>
<organism evidence="1 2">
    <name type="scientific">Proteus myxofaciens ATCC 19692</name>
    <dbReference type="NCBI Taxonomy" id="1354337"/>
    <lineage>
        <taxon>Bacteria</taxon>
        <taxon>Pseudomonadati</taxon>
        <taxon>Pseudomonadota</taxon>
        <taxon>Gammaproteobacteria</taxon>
        <taxon>Enterobacterales</taxon>
        <taxon>Morganellaceae</taxon>
        <taxon>Proteus</taxon>
    </lineage>
</organism>
<proteinExistence type="predicted"/>
<protein>
    <submittedName>
        <fullName evidence="1">Phage protein</fullName>
    </submittedName>
</protein>
<sequence length="113" mass="12673">MSSVANWAYTSWATLWRPNGKDKYGKVTFSEPVHFLCGYGSELKSGKLDIGSEITIKLVFWTEYADAKKGDFIAIGRRSGDPLSTGADEIKFIKRDEDLFEHIADDYTLITAV</sequence>
<dbReference type="EMBL" id="LXEN01000038">
    <property type="protein sequence ID" value="OAT34867.1"/>
    <property type="molecule type" value="Genomic_DNA"/>
</dbReference>
<dbReference type="STRING" id="1354337.M983_0830"/>
<accession>A0A198GBR0</accession>
<gene>
    <name evidence="1" type="ORF">M983_0830</name>
</gene>
<reference evidence="1 2" key="1">
    <citation type="submission" date="2016-04" db="EMBL/GenBank/DDBJ databases">
        <title>ATOL: Assembling a taxonomically balanced genome-scale reconstruction of the evolutionary history of the Enterobacteriaceae.</title>
        <authorList>
            <person name="Plunkett G.III."/>
            <person name="Neeno-Eckwall E.C."/>
            <person name="Glasner J.D."/>
            <person name="Perna N.T."/>
        </authorList>
    </citation>
    <scope>NUCLEOTIDE SEQUENCE [LARGE SCALE GENOMIC DNA]</scope>
    <source>
        <strain evidence="1 2">ATCC 19692</strain>
    </source>
</reference>
<dbReference type="RefSeq" id="WP_066747480.1">
    <property type="nucleotide sequence ID" value="NZ_LXEN01000038.1"/>
</dbReference>
<dbReference type="Proteomes" id="UP000094023">
    <property type="component" value="Unassembled WGS sequence"/>
</dbReference>